<keyword evidence="1" id="KW-0472">Membrane</keyword>
<name>A0A5J4UAG2_9EUKA</name>
<evidence type="ECO:0000313" key="3">
    <source>
        <dbReference type="Proteomes" id="UP000324800"/>
    </source>
</evidence>
<evidence type="ECO:0000313" key="2">
    <source>
        <dbReference type="EMBL" id="KAA6367190.1"/>
    </source>
</evidence>
<evidence type="ECO:0000256" key="1">
    <source>
        <dbReference type="SAM" id="Phobius"/>
    </source>
</evidence>
<dbReference type="EMBL" id="SNRW01018587">
    <property type="protein sequence ID" value="KAA6367190.1"/>
    <property type="molecule type" value="Genomic_DNA"/>
</dbReference>
<feature type="transmembrane region" description="Helical" evidence="1">
    <location>
        <begin position="59"/>
        <end position="84"/>
    </location>
</feature>
<protein>
    <submittedName>
        <fullName evidence="2">Uncharacterized protein</fullName>
    </submittedName>
</protein>
<organism evidence="2 3">
    <name type="scientific">Streblomastix strix</name>
    <dbReference type="NCBI Taxonomy" id="222440"/>
    <lineage>
        <taxon>Eukaryota</taxon>
        <taxon>Metamonada</taxon>
        <taxon>Preaxostyla</taxon>
        <taxon>Oxymonadida</taxon>
        <taxon>Streblomastigidae</taxon>
        <taxon>Streblomastix</taxon>
    </lineage>
</organism>
<comment type="caution">
    <text evidence="2">The sequence shown here is derived from an EMBL/GenBank/DDBJ whole genome shotgun (WGS) entry which is preliminary data.</text>
</comment>
<feature type="non-terminal residue" evidence="2">
    <location>
        <position position="1"/>
    </location>
</feature>
<accession>A0A5J4UAG2</accession>
<keyword evidence="1" id="KW-1133">Transmembrane helix</keyword>
<gene>
    <name evidence="2" type="ORF">EZS28_037282</name>
</gene>
<dbReference type="Proteomes" id="UP000324800">
    <property type="component" value="Unassembled WGS sequence"/>
</dbReference>
<keyword evidence="1" id="KW-0812">Transmembrane</keyword>
<sequence>VKFLASFIGSLNFLRLQIKRGGLHLKKLNKIKAWAALTRGWKVVMNEKEMKIVEVQKNIMFVIIIVVIVMMLIIEITSVAVLVYY</sequence>
<reference evidence="2 3" key="1">
    <citation type="submission" date="2019-03" db="EMBL/GenBank/DDBJ databases">
        <title>Single cell metagenomics reveals metabolic interactions within the superorganism composed of flagellate Streblomastix strix and complex community of Bacteroidetes bacteria on its surface.</title>
        <authorList>
            <person name="Treitli S.C."/>
            <person name="Kolisko M."/>
            <person name="Husnik F."/>
            <person name="Keeling P."/>
            <person name="Hampl V."/>
        </authorList>
    </citation>
    <scope>NUCLEOTIDE SEQUENCE [LARGE SCALE GENOMIC DNA]</scope>
    <source>
        <strain evidence="2">ST1C</strain>
    </source>
</reference>
<dbReference type="AlphaFoldDB" id="A0A5J4UAG2"/>
<proteinExistence type="predicted"/>